<dbReference type="Pfam" id="PF13609">
    <property type="entry name" value="Porin_4"/>
    <property type="match status" value="1"/>
</dbReference>
<evidence type="ECO:0000313" key="8">
    <source>
        <dbReference type="Proteomes" id="UP000272136"/>
    </source>
</evidence>
<name>A0AAP9KCD6_9VIBR</name>
<dbReference type="InterPro" id="IPR033900">
    <property type="entry name" value="Gram_neg_porin_domain"/>
</dbReference>
<evidence type="ECO:0000256" key="4">
    <source>
        <dbReference type="SAM" id="SignalP"/>
    </source>
</evidence>
<dbReference type="PANTHER" id="PTHR34501">
    <property type="entry name" value="PROTEIN YDDL-RELATED"/>
    <property type="match status" value="1"/>
</dbReference>
<accession>A0AAP9KCD6</accession>
<feature type="signal peptide" evidence="4">
    <location>
        <begin position="1"/>
        <end position="19"/>
    </location>
</feature>
<dbReference type="Proteomes" id="UP000272136">
    <property type="component" value="Chromosome 2"/>
</dbReference>
<dbReference type="Gene3D" id="2.40.160.10">
    <property type="entry name" value="Porin"/>
    <property type="match status" value="1"/>
</dbReference>
<keyword evidence="8" id="KW-1185">Reference proteome</keyword>
<sequence length="324" mass="36098">MKKHLLALATAAVCSPASAYEIINNEMAYLDFYGEVKARAFFYDNESNDYTFGDSKVGVDARYAATDTINLLATVEGEINFDADETRDEDDLYFSKYYAGVQHEVLGTLTYGKHATSSDDLNGVDYSEAFGGESNLNPVDQHDSGLKYVYRNELFTASMTYGFEAGDNNRELTELYGQYNVSDLVIRAGIGSSTTNTATNNKDEFYMMTGIELDRGDYTLGASYYYTDIEDNLNRARDVSKDAFALAGKVELIEKLFGYAGYELIMQDSKTRTLDGNVNNFYLGSRYEIVEWASIYAEANYVDDGTKLVDDTALNFALGATVTW</sequence>
<protein>
    <submittedName>
        <fullName evidence="7">Porin</fullName>
    </submittedName>
</protein>
<feature type="domain" description="Porin" evidence="5">
    <location>
        <begin position="8"/>
        <end position="304"/>
    </location>
</feature>
<evidence type="ECO:0000256" key="2">
    <source>
        <dbReference type="ARBA" id="ARBA00022729"/>
    </source>
</evidence>
<comment type="subcellular location">
    <subcellularLocation>
        <location evidence="1">Cell outer membrane</location>
        <topology evidence="1">Multi-pass membrane protein</topology>
    </subcellularLocation>
</comment>
<dbReference type="AlphaFoldDB" id="A0AAP9KCD6"/>
<keyword evidence="3" id="KW-0472">Membrane</keyword>
<proteinExistence type="predicted"/>
<dbReference type="SUPFAM" id="SSF56935">
    <property type="entry name" value="Porins"/>
    <property type="match status" value="1"/>
</dbReference>
<evidence type="ECO:0000256" key="1">
    <source>
        <dbReference type="ARBA" id="ARBA00004571"/>
    </source>
</evidence>
<evidence type="ECO:0000313" key="6">
    <source>
        <dbReference type="EMBL" id="AYO17472.1"/>
    </source>
</evidence>
<evidence type="ECO:0000256" key="3">
    <source>
        <dbReference type="ARBA" id="ARBA00023136"/>
    </source>
</evidence>
<reference evidence="6 8" key="2">
    <citation type="submission" date="2018-10" db="EMBL/GenBank/DDBJ databases">
        <title>Whole Genome of Vibrio owensii strain 170502, isolated from Acute Hepatopancreatic Necrosis Disease (AHPND) shrimp.</title>
        <authorList>
            <person name="Yan M."/>
            <person name="Wang X."/>
            <person name="Wang Y."/>
        </authorList>
    </citation>
    <scope>NUCLEOTIDE SEQUENCE [LARGE SCALE GENOMIC DNA]</scope>
    <source>
        <strain evidence="6 8">1700302</strain>
    </source>
</reference>
<evidence type="ECO:0000313" key="9">
    <source>
        <dbReference type="Proteomes" id="UP000390336"/>
    </source>
</evidence>
<dbReference type="RefSeq" id="WP_054824518.1">
    <property type="nucleotide sequence ID" value="NZ_CP033138.1"/>
</dbReference>
<dbReference type="InterPro" id="IPR023614">
    <property type="entry name" value="Porin_dom_sf"/>
</dbReference>
<reference evidence="7" key="3">
    <citation type="submission" date="2019-11" db="EMBL/GenBank/DDBJ databases">
        <title>Complete genome sequence of Vibrio owensii SH-14 isolated from shrimp with acute hepatopancreatic necrosis diease.</title>
        <authorList>
            <person name="Liang X."/>
            <person name="Wang Y."/>
        </authorList>
    </citation>
    <scope>NUCLEOTIDE SEQUENCE</scope>
    <source>
        <strain evidence="7">SH14</strain>
    </source>
</reference>
<evidence type="ECO:0000313" key="7">
    <source>
        <dbReference type="EMBL" id="QGH49614.1"/>
    </source>
</evidence>
<dbReference type="InterPro" id="IPR050298">
    <property type="entry name" value="Gram-neg_bact_OMP"/>
</dbReference>
<dbReference type="EMBL" id="CP045860">
    <property type="protein sequence ID" value="QGH49614.1"/>
    <property type="molecule type" value="Genomic_DNA"/>
</dbReference>
<evidence type="ECO:0000259" key="5">
    <source>
        <dbReference type="Pfam" id="PF13609"/>
    </source>
</evidence>
<dbReference type="Proteomes" id="UP000390336">
    <property type="component" value="Chromosome 2"/>
</dbReference>
<gene>
    <name evidence="7" type="ORF">APZ19_21205</name>
    <name evidence="6" type="ORF">D0812_24215</name>
</gene>
<keyword evidence="2 4" id="KW-0732">Signal</keyword>
<dbReference type="EMBL" id="CP033138">
    <property type="protein sequence ID" value="AYO17472.1"/>
    <property type="molecule type" value="Genomic_DNA"/>
</dbReference>
<feature type="chain" id="PRO_5042969369" evidence="4">
    <location>
        <begin position="20"/>
        <end position="324"/>
    </location>
</feature>
<reference evidence="7 9" key="1">
    <citation type="journal article" date="2015" name="Genome Announc.">
        <title>Draft Genome Sequence of Vibrio owensii Strain SH-14, Which Causes Shrimp Acute Hepatopancreatic Necrosis Disease.</title>
        <authorList>
            <person name="Liu L."/>
            <person name="Xiao J."/>
            <person name="Xia X."/>
            <person name="Pan Y."/>
            <person name="Yan S."/>
            <person name="Wang Y."/>
        </authorList>
    </citation>
    <scope>NUCLEOTIDE SEQUENCE [LARGE SCALE GENOMIC DNA]</scope>
    <source>
        <strain evidence="7 9">SH14</strain>
    </source>
</reference>
<organism evidence="7 9">
    <name type="scientific">Vibrio owensii</name>
    <dbReference type="NCBI Taxonomy" id="696485"/>
    <lineage>
        <taxon>Bacteria</taxon>
        <taxon>Pseudomonadati</taxon>
        <taxon>Pseudomonadota</taxon>
        <taxon>Gammaproteobacteria</taxon>
        <taxon>Vibrionales</taxon>
        <taxon>Vibrionaceae</taxon>
        <taxon>Vibrio</taxon>
    </lineage>
</organism>
<dbReference type="PANTHER" id="PTHR34501:SF2">
    <property type="entry name" value="OUTER MEMBRANE PORIN F-RELATED"/>
    <property type="match status" value="1"/>
</dbReference>